<feature type="coiled-coil region" evidence="1">
    <location>
        <begin position="128"/>
        <end position="158"/>
    </location>
</feature>
<accession>A0A9P5TX18</accession>
<keyword evidence="4" id="KW-1185">Reference proteome</keyword>
<dbReference type="OrthoDB" id="2735536at2759"/>
<sequence>MAGVTVNPPASPFASLLRRSRFATFDPQIRQTYYTPPTHAARGSWGLKRPIVLRRKNAFISLAAPFEDRAQFIEWSKAENEVRFIRRFEEMQVRATVKERVPWSRMLGSKENWLIDSEFCEAYEGPEIEEVGENAAILQEQKLRLEEATAEQMQIRAAKRENPPNVHTAGPGNYGTRKPLSQKPIPKGLLDDGNYENRRLQFASVKLSPNIDAMLPKEFDRYVDRIRQLRPKFKEFLQHAAIADARFLANLEKEYNEKAKEAETNLQARPALVDLKHKLQLAQQRNITPDQNLFRIAQTAVVNHHRRFIESHTASQFAETSTANGVVIEQRPHKLGGLQYGHPSDLHTHLFATPQPGIVLQATKARPNEDSFFVASFGGMTPVIKPSDRGDRVPLLDHNSTEGIKRDLIRKSIGRMRMVPNSVVLEQPPMTVGTHTRGLDSVTISSNAVVVGSKVVLSQTNPYPFGTMEYAGMERLKQKGDAGQVIITNPAFKTGLFNPSWQSTIQPKLPVHGIGANKNGAQVLGLLRGIMKPDRFESGATKADGARDDTQEGDGVQERNRVQ</sequence>
<proteinExistence type="predicted"/>
<feature type="region of interest" description="Disordered" evidence="2">
    <location>
        <begin position="536"/>
        <end position="563"/>
    </location>
</feature>
<feature type="compositionally biased region" description="Basic and acidic residues" evidence="2">
    <location>
        <begin position="544"/>
        <end position="563"/>
    </location>
</feature>
<reference evidence="3" key="1">
    <citation type="submission" date="2020-11" db="EMBL/GenBank/DDBJ databases">
        <authorList>
            <consortium name="DOE Joint Genome Institute"/>
            <person name="Ahrendt S."/>
            <person name="Riley R."/>
            <person name="Andreopoulos W."/>
            <person name="Labutti K."/>
            <person name="Pangilinan J."/>
            <person name="Ruiz-Duenas F.J."/>
            <person name="Barrasa J.M."/>
            <person name="Sanchez-Garcia M."/>
            <person name="Camarero S."/>
            <person name="Miyauchi S."/>
            <person name="Serrano A."/>
            <person name="Linde D."/>
            <person name="Babiker R."/>
            <person name="Drula E."/>
            <person name="Ayuso-Fernandez I."/>
            <person name="Pacheco R."/>
            <person name="Padilla G."/>
            <person name="Ferreira P."/>
            <person name="Barriuso J."/>
            <person name="Kellner H."/>
            <person name="Castanera R."/>
            <person name="Alfaro M."/>
            <person name="Ramirez L."/>
            <person name="Pisabarro A.G."/>
            <person name="Kuo A."/>
            <person name="Tritt A."/>
            <person name="Lipzen A."/>
            <person name="He G."/>
            <person name="Yan M."/>
            <person name="Ng V."/>
            <person name="Cullen D."/>
            <person name="Martin F."/>
            <person name="Rosso M.-N."/>
            <person name="Henrissat B."/>
            <person name="Hibbett D."/>
            <person name="Martinez A.T."/>
            <person name="Grigoriev I.V."/>
        </authorList>
    </citation>
    <scope>NUCLEOTIDE SEQUENCE</scope>
    <source>
        <strain evidence="3">AH 40177</strain>
    </source>
</reference>
<evidence type="ECO:0000256" key="2">
    <source>
        <dbReference type="SAM" id="MobiDB-lite"/>
    </source>
</evidence>
<evidence type="ECO:0000313" key="4">
    <source>
        <dbReference type="Proteomes" id="UP000772434"/>
    </source>
</evidence>
<keyword evidence="1" id="KW-0175">Coiled coil</keyword>
<gene>
    <name evidence="3" type="ORF">BDP27DRAFT_1373830</name>
</gene>
<feature type="region of interest" description="Disordered" evidence="2">
    <location>
        <begin position="162"/>
        <end position="185"/>
    </location>
</feature>
<organism evidence="3 4">
    <name type="scientific">Rhodocollybia butyracea</name>
    <dbReference type="NCBI Taxonomy" id="206335"/>
    <lineage>
        <taxon>Eukaryota</taxon>
        <taxon>Fungi</taxon>
        <taxon>Dikarya</taxon>
        <taxon>Basidiomycota</taxon>
        <taxon>Agaricomycotina</taxon>
        <taxon>Agaricomycetes</taxon>
        <taxon>Agaricomycetidae</taxon>
        <taxon>Agaricales</taxon>
        <taxon>Marasmiineae</taxon>
        <taxon>Omphalotaceae</taxon>
        <taxon>Rhodocollybia</taxon>
    </lineage>
</organism>
<dbReference type="Proteomes" id="UP000772434">
    <property type="component" value="Unassembled WGS sequence"/>
</dbReference>
<evidence type="ECO:0000313" key="3">
    <source>
        <dbReference type="EMBL" id="KAF9048156.1"/>
    </source>
</evidence>
<evidence type="ECO:0000256" key="1">
    <source>
        <dbReference type="SAM" id="Coils"/>
    </source>
</evidence>
<dbReference type="EMBL" id="JADNRY010000490">
    <property type="protein sequence ID" value="KAF9048156.1"/>
    <property type="molecule type" value="Genomic_DNA"/>
</dbReference>
<dbReference type="PANTHER" id="PTHR28058:SF1">
    <property type="entry name" value="SMALL RIBOSOMAL SUBUNIT PROTEIN BS1M"/>
    <property type="match status" value="1"/>
</dbReference>
<comment type="caution">
    <text evidence="3">The sequence shown here is derived from an EMBL/GenBank/DDBJ whole genome shotgun (WGS) entry which is preliminary data.</text>
</comment>
<protein>
    <submittedName>
        <fullName evidence="3">Uncharacterized protein</fullName>
    </submittedName>
</protein>
<dbReference type="InterPro" id="IPR016712">
    <property type="entry name" value="Rbsml_bS1m-like"/>
</dbReference>
<dbReference type="AlphaFoldDB" id="A0A9P5TX18"/>
<dbReference type="PANTHER" id="PTHR28058">
    <property type="entry name" value="37S RIBOSOMAL PROTEIN MRP51, MITOCHONDRIAL"/>
    <property type="match status" value="1"/>
</dbReference>
<name>A0A9P5TX18_9AGAR</name>